<feature type="chain" id="PRO_5046059070" description="Secreted protein" evidence="1">
    <location>
        <begin position="27"/>
        <end position="207"/>
    </location>
</feature>
<sequence length="207" mass="22260">MFRTKINALATAALGGAVVLGGVTMAGPDRPATTTLAGAKATPLVTAYSPAAETTGSRLSIGLRVSGYNKARGKRNGYRLVTRNGRKMIVKKGKNPVPYEVKGPCGSSWFMFTTPNGTHAKSFTFRTGYRVIAPVAVYRWAWRIDGPGRVGWSDTRTGFAGGAKKEFPGRHAIVRHGRYSGLVTNAWVVLTDGRMCASLHPTDVRNF</sequence>
<protein>
    <recommendedName>
        <fullName evidence="4">Secreted protein</fullName>
    </recommendedName>
</protein>
<comment type="caution">
    <text evidence="2">The sequence shown here is derived from an EMBL/GenBank/DDBJ whole genome shotgun (WGS) entry which is preliminary data.</text>
</comment>
<evidence type="ECO:0000313" key="2">
    <source>
        <dbReference type="EMBL" id="GAA2601112.1"/>
    </source>
</evidence>
<reference evidence="2 3" key="1">
    <citation type="journal article" date="2019" name="Int. J. Syst. Evol. Microbiol.">
        <title>The Global Catalogue of Microorganisms (GCM) 10K type strain sequencing project: providing services to taxonomists for standard genome sequencing and annotation.</title>
        <authorList>
            <consortium name="The Broad Institute Genomics Platform"/>
            <consortium name="The Broad Institute Genome Sequencing Center for Infectious Disease"/>
            <person name="Wu L."/>
            <person name="Ma J."/>
        </authorList>
    </citation>
    <scope>NUCLEOTIDE SEQUENCE [LARGE SCALE GENOMIC DNA]</scope>
    <source>
        <strain evidence="2 3">JCM 6833</strain>
    </source>
</reference>
<evidence type="ECO:0000313" key="3">
    <source>
        <dbReference type="Proteomes" id="UP001501509"/>
    </source>
</evidence>
<evidence type="ECO:0000256" key="1">
    <source>
        <dbReference type="SAM" id="SignalP"/>
    </source>
</evidence>
<evidence type="ECO:0008006" key="4">
    <source>
        <dbReference type="Google" id="ProtNLM"/>
    </source>
</evidence>
<proteinExistence type="predicted"/>
<accession>A0ABN3PTD7</accession>
<gene>
    <name evidence="2" type="ORF">GCM10010411_38420</name>
</gene>
<dbReference type="EMBL" id="BAAATD010000005">
    <property type="protein sequence ID" value="GAA2601112.1"/>
    <property type="molecule type" value="Genomic_DNA"/>
</dbReference>
<keyword evidence="1" id="KW-0732">Signal</keyword>
<name>A0ABN3PTD7_9ACTN</name>
<keyword evidence="3" id="KW-1185">Reference proteome</keyword>
<dbReference type="RefSeq" id="WP_344542677.1">
    <property type="nucleotide sequence ID" value="NZ_BAAATD010000005.1"/>
</dbReference>
<feature type="signal peptide" evidence="1">
    <location>
        <begin position="1"/>
        <end position="26"/>
    </location>
</feature>
<organism evidence="2 3">
    <name type="scientific">Actinomadura fulvescens</name>
    <dbReference type="NCBI Taxonomy" id="46160"/>
    <lineage>
        <taxon>Bacteria</taxon>
        <taxon>Bacillati</taxon>
        <taxon>Actinomycetota</taxon>
        <taxon>Actinomycetes</taxon>
        <taxon>Streptosporangiales</taxon>
        <taxon>Thermomonosporaceae</taxon>
        <taxon>Actinomadura</taxon>
    </lineage>
</organism>
<dbReference type="Proteomes" id="UP001501509">
    <property type="component" value="Unassembled WGS sequence"/>
</dbReference>